<dbReference type="OMA" id="QESFHAH"/>
<gene>
    <name evidence="2" type="ORF">Ocin01_17539</name>
</gene>
<name>A0A1D2M842_ORCCI</name>
<keyword evidence="3" id="KW-1185">Reference proteome</keyword>
<dbReference type="Gene3D" id="3.30.710.10">
    <property type="entry name" value="Potassium Channel Kv1.1, Chain A"/>
    <property type="match status" value="1"/>
</dbReference>
<dbReference type="CDD" id="cd18186">
    <property type="entry name" value="BTB_POZ_ZBTB_KLHL-like"/>
    <property type="match status" value="1"/>
</dbReference>
<feature type="domain" description="BTB" evidence="1">
    <location>
        <begin position="8"/>
        <end position="96"/>
    </location>
</feature>
<dbReference type="SMART" id="SM00225">
    <property type="entry name" value="BTB"/>
    <property type="match status" value="1"/>
</dbReference>
<dbReference type="Gene3D" id="6.10.250.3030">
    <property type="match status" value="1"/>
</dbReference>
<evidence type="ECO:0000259" key="1">
    <source>
        <dbReference type="PROSITE" id="PS50097"/>
    </source>
</evidence>
<comment type="caution">
    <text evidence="2">The sequence shown here is derived from an EMBL/GenBank/DDBJ whole genome shotgun (WGS) entry which is preliminary data.</text>
</comment>
<dbReference type="InterPro" id="IPR000210">
    <property type="entry name" value="BTB/POZ_dom"/>
</dbReference>
<evidence type="ECO:0000313" key="2">
    <source>
        <dbReference type="EMBL" id="ODM89148.1"/>
    </source>
</evidence>
<dbReference type="Proteomes" id="UP000094527">
    <property type="component" value="Unassembled WGS sequence"/>
</dbReference>
<dbReference type="EMBL" id="LJIJ01002863">
    <property type="protein sequence ID" value="ODM89148.1"/>
    <property type="molecule type" value="Genomic_DNA"/>
</dbReference>
<dbReference type="SUPFAM" id="SSF54695">
    <property type="entry name" value="POZ domain"/>
    <property type="match status" value="1"/>
</dbReference>
<dbReference type="Pfam" id="PF00651">
    <property type="entry name" value="BTB"/>
    <property type="match status" value="1"/>
</dbReference>
<reference evidence="2 3" key="1">
    <citation type="journal article" date="2016" name="Genome Biol. Evol.">
        <title>Gene Family Evolution Reflects Adaptation to Soil Environmental Stressors in the Genome of the Collembolan Orchesella cincta.</title>
        <authorList>
            <person name="Faddeeva-Vakhrusheva A."/>
            <person name="Derks M.F."/>
            <person name="Anvar S.Y."/>
            <person name="Agamennone V."/>
            <person name="Suring W."/>
            <person name="Smit S."/>
            <person name="van Straalen N.M."/>
            <person name="Roelofs D."/>
        </authorList>
    </citation>
    <scope>NUCLEOTIDE SEQUENCE [LARGE SCALE GENOMIC DNA]</scope>
    <source>
        <tissue evidence="2">Mixed pool</tissue>
    </source>
</reference>
<organism evidence="2 3">
    <name type="scientific">Orchesella cincta</name>
    <name type="common">Springtail</name>
    <name type="synonym">Podura cincta</name>
    <dbReference type="NCBI Taxonomy" id="48709"/>
    <lineage>
        <taxon>Eukaryota</taxon>
        <taxon>Metazoa</taxon>
        <taxon>Ecdysozoa</taxon>
        <taxon>Arthropoda</taxon>
        <taxon>Hexapoda</taxon>
        <taxon>Collembola</taxon>
        <taxon>Entomobryomorpha</taxon>
        <taxon>Entomobryoidea</taxon>
        <taxon>Orchesellidae</taxon>
        <taxon>Orchesellinae</taxon>
        <taxon>Orchesella</taxon>
    </lineage>
</organism>
<dbReference type="InterPro" id="IPR011333">
    <property type="entry name" value="SKP1/BTB/POZ_sf"/>
</dbReference>
<dbReference type="OrthoDB" id="10249567at2759"/>
<protein>
    <submittedName>
        <fullName evidence="2">Speckle-type POZ protein</fullName>
    </submittedName>
</protein>
<dbReference type="STRING" id="48709.A0A1D2M842"/>
<dbReference type="PANTHER" id="PTHR24413">
    <property type="entry name" value="SPECKLE-TYPE POZ PROTEIN"/>
    <property type="match status" value="1"/>
</dbReference>
<evidence type="ECO:0000313" key="3">
    <source>
        <dbReference type="Proteomes" id="UP000094527"/>
    </source>
</evidence>
<dbReference type="AlphaFoldDB" id="A0A1D2M842"/>
<dbReference type="PROSITE" id="PS50097">
    <property type="entry name" value="BTB"/>
    <property type="match status" value="1"/>
</dbReference>
<sequence>MFRDSIGTDVTILTSNATFQAHTFILKGLFTAEIIPVVKYLTPDIFCTARSSVFAAMFNTNMTENETKTLVISDFDDVVVKGMLEHLYTGETDCMNEQAQDLLKIAEKYDLGGLKADCEYELGDKLDLENAGELLVLAQTHNAPDLKTRAMDFINGYVV</sequence>
<proteinExistence type="predicted"/>
<accession>A0A1D2M842</accession>